<evidence type="ECO:0000259" key="6">
    <source>
        <dbReference type="PROSITE" id="PS51845"/>
    </source>
</evidence>
<feature type="transmembrane region" description="Helical" evidence="4">
    <location>
        <begin position="67"/>
        <end position="88"/>
    </location>
</feature>
<dbReference type="GO" id="GO:0003700">
    <property type="term" value="F:DNA-binding transcription factor activity"/>
    <property type="evidence" value="ECO:0007669"/>
    <property type="project" value="InterPro"/>
</dbReference>
<dbReference type="PANTHER" id="PTHR11920:SF335">
    <property type="entry name" value="GUANYLATE CYCLASE"/>
    <property type="match status" value="1"/>
</dbReference>
<sequence length="1692" mass="187922">MALDDDATSLQNSQSESMPSKSSNVDKSSSVESSSANTGDSTKSSFTKAAKLELSGKETKYVNRLRYLILFVLTMVAIGISCLVYFLVDLATTADMEYGYERSVVHLTTAFEEIRTIRIASLASMAIATIAHGVDHFRPWPFVSLSFFQERAYIPKIQSGVLQVSIASFVSNEDQDNWEAYILSDEQQVPWIEEALAYQESIGTSSFIADYGVNWRNMSQHKIKHWSGDTVDDPAIPISMTDKLPTQYHIPFWQMSPFISFDEVNIDILQDSRGEHAIECFEQGAVVIGGMNYAPAGNMTSKNRNTATYARLLSIKANQQVDYQGDPLSNFFIPIFDSFTPERNTTAVLVGLFNWGTLFSGVLPANFGGIDVVLHNTCHESFTYNLGFNGVATPLGKGDLHDPKFDDYVHVASGLQSGMTNDGTQLGLPFANSTCQYSISIYPTQVFMDEYQSLAPVIVSIIAFVFAFTILLFIVYDRLVEKRQAIVLQKALQSTAVVSSLFPRNVRDRILKSIGTGSPDQVATDMAGASIREKLRNSKIGQETSIGLYGNSSEPYMTGDTIADLFPNCTVLFADIAGFTAWSSSRSPEQVFTLLQNIYQAFDKIAARRKVFKVETIGDSYVAVTGLPEPQEDHAVIMAKFARDCLEKMRDVTNALEVLLGPDTTELSMRFGLNSGQVTGGVLMGERARFQLFGDTVNTAARMESTGILGKIQLSQSTAQLLTAAGKGTWIHPREDVVTAKGKGAMQTYWLITKSSSQNEGSNNMAGTAAGVEGSLLAQESVVANKLLPQNVGNSDKAIRMIGWMSEVLLDYVKQIVAKNMAAGITSSRGCEAPYQPQGSICLDEVVESFNFIKVTREEKQIMREKYLSVELSEDVVNQVRLYVQKIAALYNGSNPFHNFDHACHVTMSVHKLMKRVVTDGTYSEEGIIPSLEHERKETYGILTSDPLTLFAIVFSALIHDVDHPGVSNVQLAKESPEIADHYRNKSIAEQKSFDISWDLLMEDEFKALRRAIFPRHVDMCRFRQVAVNIVLATDIFDKEMGDMRKERWEKVFGTNVSNLGIGDDEKMQNTRATIVLEHIIQASDVSHTMQHWHVYVKWNKRLFEEMSLAFAEGRMGSDPAAFWFQGELSFLDNYVIPLAKKIGECGVFGVSSDEYLNYAISNRKEWEVKGMGIVEDMVASLQNKSNRGLTRSTERSSWAFMCYQNKISSNPSQPPTMSNRFHLFKVVCVSLFTGSSVGFVHPAAGLMRLQHSRQLSSVTTVLPMPLSSTRQRSHSESSATADQFPRLSPEEEKELLRQAVEYRRLNNLEKEAALQSPSKSLPLLSVRAKAAGYGDELDLYEMAKYQGQIARETLVTRNMGLVHYCVNNIIGRDISSKKLKNGSAQRSFNGNFPLNSLSREDLIQEGAIGLARAVDKWDPSIGGKFSTYAVYWVRAAILRCIAERDDMMRVPGHVTQAVSKINKAAKKLGVELDNAGSLLGASSLYMSNTWKEANAAKKLAEEAGLSERNFEEAMKVRSRRYSGGYVPFESWMQKGRNIQSDTSVSMLMEAEESVLGSEASNEELRSVLSEFLRPKEMEALSWRYGLLKDESESAEERANRQFLEMEDELFGNSPMAASSVVVGASTIQTKKCATNNAIPATKGRWGEAMTFTEVGKRMEVSAEHTRKLCHQALKKLQEAAEDGRLQPALLT</sequence>
<evidence type="ECO:0000256" key="3">
    <source>
        <dbReference type="SAM" id="MobiDB-lite"/>
    </source>
</evidence>
<dbReference type="InterPro" id="IPR050401">
    <property type="entry name" value="Cyclic_nucleotide_synthase"/>
</dbReference>
<evidence type="ECO:0000259" key="5">
    <source>
        <dbReference type="PROSITE" id="PS50125"/>
    </source>
</evidence>
<dbReference type="CDD" id="cd07302">
    <property type="entry name" value="CHD"/>
    <property type="match status" value="1"/>
</dbReference>
<name>A0A9K3PCQ1_9STRA</name>
<dbReference type="InterPro" id="IPR003607">
    <property type="entry name" value="HD/PDEase_dom"/>
</dbReference>
<keyword evidence="2" id="KW-0456">Lyase</keyword>
<dbReference type="NCBIfam" id="TIGR02937">
    <property type="entry name" value="sigma70-ECF"/>
    <property type="match status" value="1"/>
</dbReference>
<proteinExistence type="predicted"/>
<dbReference type="Pfam" id="PF04542">
    <property type="entry name" value="Sigma70_r2"/>
    <property type="match status" value="1"/>
</dbReference>
<evidence type="ECO:0000313" key="7">
    <source>
        <dbReference type="EMBL" id="KAG7342100.1"/>
    </source>
</evidence>
<dbReference type="Proteomes" id="UP000693970">
    <property type="component" value="Unassembled WGS sequence"/>
</dbReference>
<dbReference type="GO" id="GO:0005886">
    <property type="term" value="C:plasma membrane"/>
    <property type="evidence" value="ECO:0007669"/>
    <property type="project" value="TreeGrafter"/>
</dbReference>
<keyword evidence="4" id="KW-1133">Transmembrane helix</keyword>
<keyword evidence="4" id="KW-0472">Membrane</keyword>
<dbReference type="Pfam" id="PF00211">
    <property type="entry name" value="Guanylate_cyc"/>
    <property type="match status" value="1"/>
</dbReference>
<dbReference type="SMART" id="SM00044">
    <property type="entry name" value="CYCc"/>
    <property type="match status" value="1"/>
</dbReference>
<accession>A0A9K3PCQ1</accession>
<dbReference type="PANTHER" id="PTHR11920">
    <property type="entry name" value="GUANYLYL CYCLASE"/>
    <property type="match status" value="1"/>
</dbReference>
<dbReference type="GO" id="GO:0006352">
    <property type="term" value="P:DNA-templated transcription initiation"/>
    <property type="evidence" value="ECO:0007669"/>
    <property type="project" value="InterPro"/>
</dbReference>
<gene>
    <name evidence="7" type="ORF">IV203_007192</name>
</gene>
<dbReference type="GO" id="GO:0004114">
    <property type="term" value="F:3',5'-cyclic-nucleotide phosphodiesterase activity"/>
    <property type="evidence" value="ECO:0007669"/>
    <property type="project" value="InterPro"/>
</dbReference>
<dbReference type="GO" id="GO:0035556">
    <property type="term" value="P:intracellular signal transduction"/>
    <property type="evidence" value="ECO:0007669"/>
    <property type="project" value="InterPro"/>
</dbReference>
<evidence type="ECO:0000313" key="8">
    <source>
        <dbReference type="Proteomes" id="UP000693970"/>
    </source>
</evidence>
<dbReference type="GO" id="GO:0004383">
    <property type="term" value="F:guanylate cyclase activity"/>
    <property type="evidence" value="ECO:0007669"/>
    <property type="project" value="TreeGrafter"/>
</dbReference>
<dbReference type="Pfam" id="PF04545">
    <property type="entry name" value="Sigma70_r4"/>
    <property type="match status" value="1"/>
</dbReference>
<dbReference type="GO" id="GO:0004016">
    <property type="term" value="F:adenylate cyclase activity"/>
    <property type="evidence" value="ECO:0007669"/>
    <property type="project" value="TreeGrafter"/>
</dbReference>
<feature type="domain" description="Guanylate cyclase" evidence="5">
    <location>
        <begin position="570"/>
        <end position="704"/>
    </location>
</feature>
<keyword evidence="4" id="KW-0812">Transmembrane</keyword>
<dbReference type="SMART" id="SM00471">
    <property type="entry name" value="HDc"/>
    <property type="match status" value="1"/>
</dbReference>
<dbReference type="InterPro" id="IPR007627">
    <property type="entry name" value="RNA_pol_sigma70_r2"/>
</dbReference>
<evidence type="ECO:0000256" key="4">
    <source>
        <dbReference type="SAM" id="Phobius"/>
    </source>
</evidence>
<keyword evidence="8" id="KW-1185">Reference proteome</keyword>
<feature type="region of interest" description="Disordered" evidence="3">
    <location>
        <begin position="1"/>
        <end position="43"/>
    </location>
</feature>
<keyword evidence="1" id="KW-0547">Nucleotide-binding</keyword>
<dbReference type="PROSITE" id="PS50125">
    <property type="entry name" value="GUANYLATE_CYCLASE_2"/>
    <property type="match status" value="1"/>
</dbReference>
<dbReference type="InterPro" id="IPR002073">
    <property type="entry name" value="PDEase_catalytic_dom"/>
</dbReference>
<feature type="transmembrane region" description="Helical" evidence="4">
    <location>
        <begin position="454"/>
        <end position="476"/>
    </location>
</feature>
<feature type="domain" description="PDEase" evidence="6">
    <location>
        <begin position="813"/>
        <end position="1036"/>
    </location>
</feature>
<organism evidence="7 8">
    <name type="scientific">Nitzschia inconspicua</name>
    <dbReference type="NCBI Taxonomy" id="303405"/>
    <lineage>
        <taxon>Eukaryota</taxon>
        <taxon>Sar</taxon>
        <taxon>Stramenopiles</taxon>
        <taxon>Ochrophyta</taxon>
        <taxon>Bacillariophyta</taxon>
        <taxon>Bacillariophyceae</taxon>
        <taxon>Bacillariophycidae</taxon>
        <taxon>Bacillariales</taxon>
        <taxon>Bacillariaceae</taxon>
        <taxon>Nitzschia</taxon>
    </lineage>
</organism>
<dbReference type="PROSITE" id="PS51845">
    <property type="entry name" value="PDEASE_I_2"/>
    <property type="match status" value="1"/>
</dbReference>
<dbReference type="GO" id="GO:0007168">
    <property type="term" value="P:receptor guanylyl cyclase signaling pathway"/>
    <property type="evidence" value="ECO:0007669"/>
    <property type="project" value="TreeGrafter"/>
</dbReference>
<dbReference type="InterPro" id="IPR014284">
    <property type="entry name" value="RNA_pol_sigma-70_dom"/>
</dbReference>
<dbReference type="Pfam" id="PF00233">
    <property type="entry name" value="PDEase_I"/>
    <property type="match status" value="1"/>
</dbReference>
<reference evidence="7" key="1">
    <citation type="journal article" date="2021" name="Sci. Rep.">
        <title>Diploid genomic architecture of Nitzschia inconspicua, an elite biomass production diatom.</title>
        <authorList>
            <person name="Oliver A."/>
            <person name="Podell S."/>
            <person name="Pinowska A."/>
            <person name="Traller J.C."/>
            <person name="Smith S.R."/>
            <person name="McClure R."/>
            <person name="Beliaev A."/>
            <person name="Bohutskyi P."/>
            <person name="Hill E.A."/>
            <person name="Rabines A."/>
            <person name="Zheng H."/>
            <person name="Allen L.Z."/>
            <person name="Kuo A."/>
            <person name="Grigoriev I.V."/>
            <person name="Allen A.E."/>
            <person name="Hazlebeck D."/>
            <person name="Allen E.E."/>
        </authorList>
    </citation>
    <scope>NUCLEOTIDE SEQUENCE</scope>
    <source>
        <strain evidence="7">Hildebrandi</strain>
    </source>
</reference>
<protein>
    <submittedName>
        <fullName evidence="7">Adenylate/guanylate cyclase with integral membrane sensor</fullName>
    </submittedName>
</protein>
<feature type="compositionally biased region" description="Low complexity" evidence="3">
    <location>
        <begin position="17"/>
        <end position="35"/>
    </location>
</feature>
<evidence type="ECO:0000256" key="1">
    <source>
        <dbReference type="ARBA" id="ARBA00022741"/>
    </source>
</evidence>
<dbReference type="InterPro" id="IPR007630">
    <property type="entry name" value="RNA_pol_sigma70_r4"/>
</dbReference>
<dbReference type="EMBL" id="JAGRRH010000025">
    <property type="protein sequence ID" value="KAG7342100.1"/>
    <property type="molecule type" value="Genomic_DNA"/>
</dbReference>
<evidence type="ECO:0000256" key="2">
    <source>
        <dbReference type="ARBA" id="ARBA00023239"/>
    </source>
</evidence>
<dbReference type="GO" id="GO:0001653">
    <property type="term" value="F:peptide receptor activity"/>
    <property type="evidence" value="ECO:0007669"/>
    <property type="project" value="TreeGrafter"/>
</dbReference>
<feature type="region of interest" description="Disordered" evidence="3">
    <location>
        <begin position="1267"/>
        <end position="1291"/>
    </location>
</feature>
<comment type="caution">
    <text evidence="7">The sequence shown here is derived from an EMBL/GenBank/DDBJ whole genome shotgun (WGS) entry which is preliminary data.</text>
</comment>
<dbReference type="OrthoDB" id="201574at2759"/>
<reference evidence="7" key="2">
    <citation type="submission" date="2021-04" db="EMBL/GenBank/DDBJ databases">
        <authorList>
            <person name="Podell S."/>
        </authorList>
    </citation>
    <scope>NUCLEOTIDE SEQUENCE</scope>
    <source>
        <strain evidence="7">Hildebrandi</strain>
    </source>
</reference>
<dbReference type="GO" id="GO:0000166">
    <property type="term" value="F:nucleotide binding"/>
    <property type="evidence" value="ECO:0007669"/>
    <property type="project" value="UniProtKB-KW"/>
</dbReference>
<dbReference type="InterPro" id="IPR001054">
    <property type="entry name" value="A/G_cyclase"/>
</dbReference>